<protein>
    <submittedName>
        <fullName evidence="1">3000_t:CDS:1</fullName>
    </submittedName>
</protein>
<keyword evidence="2" id="KW-1185">Reference proteome</keyword>
<accession>A0ACA9R3L6</accession>
<proteinExistence type="predicted"/>
<dbReference type="EMBL" id="CAJVPT010067568">
    <property type="protein sequence ID" value="CAG8775146.1"/>
    <property type="molecule type" value="Genomic_DNA"/>
</dbReference>
<comment type="caution">
    <text evidence="1">The sequence shown here is derived from an EMBL/GenBank/DDBJ whole genome shotgun (WGS) entry which is preliminary data.</text>
</comment>
<gene>
    <name evidence="1" type="ORF">ACOLOM_LOCUS14044</name>
</gene>
<evidence type="ECO:0000313" key="1">
    <source>
        <dbReference type="EMBL" id="CAG8775146.1"/>
    </source>
</evidence>
<evidence type="ECO:0000313" key="2">
    <source>
        <dbReference type="Proteomes" id="UP000789525"/>
    </source>
</evidence>
<organism evidence="1 2">
    <name type="scientific">Acaulospora colombiana</name>
    <dbReference type="NCBI Taxonomy" id="27376"/>
    <lineage>
        <taxon>Eukaryota</taxon>
        <taxon>Fungi</taxon>
        <taxon>Fungi incertae sedis</taxon>
        <taxon>Mucoromycota</taxon>
        <taxon>Glomeromycotina</taxon>
        <taxon>Glomeromycetes</taxon>
        <taxon>Diversisporales</taxon>
        <taxon>Acaulosporaceae</taxon>
        <taxon>Acaulospora</taxon>
    </lineage>
</organism>
<dbReference type="Proteomes" id="UP000789525">
    <property type="component" value="Unassembled WGS sequence"/>
</dbReference>
<name>A0ACA9R3L6_9GLOM</name>
<feature type="non-terminal residue" evidence="1">
    <location>
        <position position="1"/>
    </location>
</feature>
<feature type="non-terminal residue" evidence="1">
    <location>
        <position position="65"/>
    </location>
</feature>
<reference evidence="1" key="1">
    <citation type="submission" date="2021-06" db="EMBL/GenBank/DDBJ databases">
        <authorList>
            <person name="Kallberg Y."/>
            <person name="Tangrot J."/>
            <person name="Rosling A."/>
        </authorList>
    </citation>
    <scope>NUCLEOTIDE SEQUENCE</scope>
    <source>
        <strain evidence="1">CL356</strain>
    </source>
</reference>
<sequence length="65" mass="7349">RAGSSRKNKDMSNGVIHDSIRAMTTQYLAIMLANRGSTLKKLVNCVIMLRNVMGTNQQKQRPMNR</sequence>